<keyword evidence="1" id="KW-0446">Lipid-binding</keyword>
<feature type="domain" description="ACB" evidence="3">
    <location>
        <begin position="1"/>
        <end position="131"/>
    </location>
</feature>
<evidence type="ECO:0000259" key="3">
    <source>
        <dbReference type="PROSITE" id="PS51228"/>
    </source>
</evidence>
<evidence type="ECO:0000256" key="1">
    <source>
        <dbReference type="ARBA" id="ARBA00023121"/>
    </source>
</evidence>
<dbReference type="PANTHER" id="PTHR23310:SF120">
    <property type="entry name" value="ACYL-COA-BINDING PROTEIN HOMOLOG 3"/>
    <property type="match status" value="1"/>
</dbReference>
<dbReference type="PRINTS" id="PR00689">
    <property type="entry name" value="ACOABINDINGP"/>
</dbReference>
<dbReference type="GO" id="GO:0006631">
    <property type="term" value="P:fatty acid metabolic process"/>
    <property type="evidence" value="ECO:0007669"/>
    <property type="project" value="TreeGrafter"/>
</dbReference>
<protein>
    <recommendedName>
        <fullName evidence="3">ACB domain-containing protein</fullName>
    </recommendedName>
</protein>
<dbReference type="PANTHER" id="PTHR23310">
    <property type="entry name" value="ACYL-COA-BINDING PROTEIN, ACBP"/>
    <property type="match status" value="1"/>
</dbReference>
<dbReference type="EMBL" id="BTRK01000002">
    <property type="protein sequence ID" value="GMR35532.1"/>
    <property type="molecule type" value="Genomic_DNA"/>
</dbReference>
<feature type="compositionally biased region" description="Acidic residues" evidence="2">
    <location>
        <begin position="356"/>
        <end position="369"/>
    </location>
</feature>
<dbReference type="AlphaFoldDB" id="A0AAN4ZD29"/>
<accession>A0AAN4ZD29</accession>
<organism evidence="4 5">
    <name type="scientific">Pristionchus mayeri</name>
    <dbReference type="NCBI Taxonomy" id="1317129"/>
    <lineage>
        <taxon>Eukaryota</taxon>
        <taxon>Metazoa</taxon>
        <taxon>Ecdysozoa</taxon>
        <taxon>Nematoda</taxon>
        <taxon>Chromadorea</taxon>
        <taxon>Rhabditida</taxon>
        <taxon>Rhabditina</taxon>
        <taxon>Diplogasteromorpha</taxon>
        <taxon>Diplogasteroidea</taxon>
        <taxon>Neodiplogasteridae</taxon>
        <taxon>Pristionchus</taxon>
    </lineage>
</organism>
<feature type="non-terminal residue" evidence="4">
    <location>
        <position position="1"/>
    </location>
</feature>
<gene>
    <name evidence="4" type="ORF">PMAYCL1PPCAC_05727</name>
</gene>
<feature type="domain" description="ACB" evidence="3">
    <location>
        <begin position="209"/>
        <end position="298"/>
    </location>
</feature>
<evidence type="ECO:0000313" key="4">
    <source>
        <dbReference type="EMBL" id="GMR35532.1"/>
    </source>
</evidence>
<reference evidence="5" key="1">
    <citation type="submission" date="2022-10" db="EMBL/GenBank/DDBJ databases">
        <title>Genome assembly of Pristionchus species.</title>
        <authorList>
            <person name="Yoshida K."/>
            <person name="Sommer R.J."/>
        </authorList>
    </citation>
    <scope>NUCLEOTIDE SEQUENCE [LARGE SCALE GENOMIC DNA]</scope>
    <source>
        <strain evidence="5">RS5460</strain>
    </source>
</reference>
<name>A0AAN4ZD29_9BILA</name>
<sequence length="476" mass="55378">CCDIVRAGIDYIPQADTRLYSIGYKVVFGSSHLPLPGNPGEALTMNALYKQASVGPCPYDTPKKTSAAKIAFYKNLLPFPLYLIPIPYGMIFKMADRFRWEAWRRLGDMDKKEAMERYVAGFIEKIDYCAGIYDWDEMLTMFAKEYEYFEPLLRDKFRIIDRELILEDGTKVRNPRPPTIHFATGVLSYTPNLEEIQKLKENDHSPHSLEDRFNACVFIIQNLPKQGPVPTTFVEMQTMYALFKQVTIGPCTTSRPAFWNLEPRYKWEAWKRLKKMSKEEAMEIYVACVLEKIDYCAERWDWDEMLKKYAEDYETLEPILREKFRIIDRELIKSDGTKVRRQRKIQSQHGAQSSDIPEDPDSDGEYFDAQDDESMTRSSSFSHLNQMSPKNIKSFKTYCSRMDGELRTINSAIKAFNAACEARHSSIIKLIKSSAIFIAVPSRLSWRSLFFFLVWPLVVHWALKYFGGSKIQALDY</sequence>
<feature type="region of interest" description="Disordered" evidence="2">
    <location>
        <begin position="338"/>
        <end position="369"/>
    </location>
</feature>
<dbReference type="Pfam" id="PF00887">
    <property type="entry name" value="ACBP"/>
    <property type="match status" value="2"/>
</dbReference>
<keyword evidence="5" id="KW-1185">Reference proteome</keyword>
<proteinExistence type="predicted"/>
<dbReference type="Gene3D" id="1.20.80.10">
    <property type="match status" value="2"/>
</dbReference>
<dbReference type="InterPro" id="IPR000582">
    <property type="entry name" value="Acyl-CoA-binding_protein"/>
</dbReference>
<dbReference type="InterPro" id="IPR014352">
    <property type="entry name" value="FERM/acyl-CoA-bd_prot_sf"/>
</dbReference>
<dbReference type="GO" id="GO:0005737">
    <property type="term" value="C:cytoplasm"/>
    <property type="evidence" value="ECO:0007669"/>
    <property type="project" value="TreeGrafter"/>
</dbReference>
<dbReference type="SUPFAM" id="SSF47027">
    <property type="entry name" value="Acyl-CoA binding protein"/>
    <property type="match status" value="2"/>
</dbReference>
<dbReference type="PROSITE" id="PS51228">
    <property type="entry name" value="ACB_2"/>
    <property type="match status" value="2"/>
</dbReference>
<evidence type="ECO:0000313" key="5">
    <source>
        <dbReference type="Proteomes" id="UP001328107"/>
    </source>
</evidence>
<evidence type="ECO:0000256" key="2">
    <source>
        <dbReference type="SAM" id="MobiDB-lite"/>
    </source>
</evidence>
<dbReference type="InterPro" id="IPR035984">
    <property type="entry name" value="Acyl-CoA-binding_sf"/>
</dbReference>
<dbReference type="Proteomes" id="UP001328107">
    <property type="component" value="Unassembled WGS sequence"/>
</dbReference>
<comment type="caution">
    <text evidence="4">The sequence shown here is derived from an EMBL/GenBank/DDBJ whole genome shotgun (WGS) entry which is preliminary data.</text>
</comment>
<dbReference type="GO" id="GO:0000062">
    <property type="term" value="F:fatty-acyl-CoA binding"/>
    <property type="evidence" value="ECO:0007669"/>
    <property type="project" value="InterPro"/>
</dbReference>